<feature type="transmembrane region" description="Helical" evidence="13">
    <location>
        <begin position="541"/>
        <end position="560"/>
    </location>
</feature>
<dbReference type="InterPro" id="IPR000276">
    <property type="entry name" value="GPCR_Rhodpsn"/>
</dbReference>
<evidence type="ECO:0000256" key="12">
    <source>
        <dbReference type="RuleBase" id="RU000688"/>
    </source>
</evidence>
<sequence>MSLNCSSWPENGASVTRFAFAKFSEAAEQCFLLFALVLLMFLASLTGNALIALAIRTNAALHTPMYFFLANLSLLEIGYTASVVPQMLQSLLSRAPAVSREACATQMFFFTLFGISECCLLAAMAFDRYTAICAPLHYAARMSRGVCARLAAASWGVGCTVGLGQTSFIFSLDFCGPCEIDHLFCDLPPILALACGDTSRNEALVFVAAALCISSPFSLIIASYARILASVMAAPSPEGRRKALSTCSSHLLVVTLFYGSGSVTYLRPKASRSPGTDKLLALFYTVVTSVLNPIIYSLRNKEGDHITVLSDERPMTTRKKPCKDRTWFHSQASRRHTALRQCLLTIIPVKSFRQNQRATNEACWESGWIDEEFSWQPLSDHMTDSLHTLPSQREHSCSVRGPMGREGPTALRVALKAREPPRALPPPAKSESFRRAQARFSVEMTGGLLPYFPLRSRIWWPQLEVTLFVLILIFYLMTLVGNLFIIVLSHLDARLHTPMYFFLSNLSFLDLCYTTSCIPQLLVNLWGPENTISFAGCVTQLYFVLSLGIAECVLLVAMSYDRYTAVCRPLHYTVLMNPRLCRLLAVASWASGFTVSALHSSLTFWVPLCGHRQVDHFFCEVPALLRLSCVDTRANELTLMVMSSVFVAVPLILILSSYGAIAGAVLRMPSKAGLQKVFGTCGAHLVVVSLFFIPVMCIYLQPSTESSQDRGKFIALFYTVVTPSLNPLIYTLRNKDVKRAVERLMGWD</sequence>
<feature type="transmembrane region" description="Helical" evidence="13">
    <location>
        <begin position="66"/>
        <end position="88"/>
    </location>
</feature>
<protein>
    <submittedName>
        <fullName evidence="15">Olfactory receptor 2J1</fullName>
    </submittedName>
</protein>
<evidence type="ECO:0000256" key="13">
    <source>
        <dbReference type="SAM" id="Phobius"/>
    </source>
</evidence>
<feature type="transmembrane region" description="Helical" evidence="13">
    <location>
        <begin position="203"/>
        <end position="222"/>
    </location>
</feature>
<evidence type="ECO:0000256" key="3">
    <source>
        <dbReference type="ARBA" id="ARBA00022475"/>
    </source>
</evidence>
<dbReference type="AlphaFoldDB" id="A0A091CY53"/>
<feature type="transmembrane region" description="Helical" evidence="13">
    <location>
        <begin position="465"/>
        <end position="488"/>
    </location>
</feature>
<keyword evidence="8 12" id="KW-0297">G-protein coupled receptor</keyword>
<dbReference type="GO" id="GO:0004930">
    <property type="term" value="F:G protein-coupled receptor activity"/>
    <property type="evidence" value="ECO:0007669"/>
    <property type="project" value="UniProtKB-KW"/>
</dbReference>
<feature type="transmembrane region" description="Helical" evidence="13">
    <location>
        <begin position="108"/>
        <end position="126"/>
    </location>
</feature>
<dbReference type="PANTHER" id="PTHR26453">
    <property type="entry name" value="OLFACTORY RECEPTOR"/>
    <property type="match status" value="1"/>
</dbReference>
<evidence type="ECO:0000313" key="15">
    <source>
        <dbReference type="EMBL" id="KFO24709.1"/>
    </source>
</evidence>
<keyword evidence="16" id="KW-1185">Reference proteome</keyword>
<dbReference type="CDD" id="cd15225">
    <property type="entry name" value="7tmA_OR10A-like"/>
    <property type="match status" value="1"/>
</dbReference>
<dbReference type="EMBL" id="KN123523">
    <property type="protein sequence ID" value="KFO24709.1"/>
    <property type="molecule type" value="Genomic_DNA"/>
</dbReference>
<feature type="transmembrane region" description="Helical" evidence="13">
    <location>
        <begin position="645"/>
        <end position="666"/>
    </location>
</feature>
<keyword evidence="10 12" id="KW-0675">Receptor</keyword>
<keyword evidence="3" id="KW-1003">Cell membrane</keyword>
<feature type="transmembrane region" description="Helical" evidence="13">
    <location>
        <begin position="31"/>
        <end position="54"/>
    </location>
</feature>
<dbReference type="PROSITE" id="PS50262">
    <property type="entry name" value="G_PROTEIN_RECEP_F1_2"/>
    <property type="match status" value="2"/>
</dbReference>
<evidence type="ECO:0000256" key="8">
    <source>
        <dbReference type="ARBA" id="ARBA00023040"/>
    </source>
</evidence>
<dbReference type="FunFam" id="1.10.1220.70:FF:000001">
    <property type="entry name" value="Olfactory receptor"/>
    <property type="match status" value="2"/>
</dbReference>
<name>A0A091CY53_FUKDA</name>
<dbReference type="CDD" id="cd15947">
    <property type="entry name" value="7tmA_OR2B-like"/>
    <property type="match status" value="1"/>
</dbReference>
<evidence type="ECO:0000256" key="11">
    <source>
        <dbReference type="ARBA" id="ARBA00023224"/>
    </source>
</evidence>
<dbReference type="Pfam" id="PF13853">
    <property type="entry name" value="7tm_4"/>
    <property type="match status" value="2"/>
</dbReference>
<proteinExistence type="inferred from homology"/>
<feature type="transmembrane region" description="Helical" evidence="13">
    <location>
        <begin position="713"/>
        <end position="732"/>
    </location>
</feature>
<dbReference type="InterPro" id="IPR017452">
    <property type="entry name" value="GPCR_Rhodpsn_7TM"/>
</dbReference>
<feature type="domain" description="G-protein coupled receptors family 1 profile" evidence="14">
    <location>
        <begin position="47"/>
        <end position="296"/>
    </location>
</feature>
<feature type="transmembrane region" description="Helical" evidence="13">
    <location>
        <begin position="678"/>
        <end position="701"/>
    </location>
</feature>
<dbReference type="FunFam" id="1.20.1070.10:FF:000001">
    <property type="entry name" value="Olfactory receptor"/>
    <property type="match status" value="1"/>
</dbReference>
<evidence type="ECO:0000256" key="5">
    <source>
        <dbReference type="ARBA" id="ARBA00022692"/>
    </source>
</evidence>
<dbReference type="eggNOG" id="ENOG502QVH7">
    <property type="taxonomic scope" value="Eukaryota"/>
</dbReference>
<evidence type="ECO:0000256" key="10">
    <source>
        <dbReference type="ARBA" id="ARBA00023170"/>
    </source>
</evidence>
<feature type="transmembrane region" description="Helical" evidence="13">
    <location>
        <begin position="279"/>
        <end position="298"/>
    </location>
</feature>
<dbReference type="Gene3D" id="1.20.1070.10">
    <property type="entry name" value="Rhodopsin 7-helix transmembrane proteins"/>
    <property type="match status" value="2"/>
</dbReference>
<gene>
    <name evidence="15" type="ORF">H920_13927</name>
</gene>
<evidence type="ECO:0000256" key="7">
    <source>
        <dbReference type="ARBA" id="ARBA00022989"/>
    </source>
</evidence>
<keyword evidence="7 13" id="KW-1133">Transmembrane helix</keyword>
<organism evidence="15 16">
    <name type="scientific">Fukomys damarensis</name>
    <name type="common">Damaraland mole rat</name>
    <name type="synonym">Cryptomys damarensis</name>
    <dbReference type="NCBI Taxonomy" id="885580"/>
    <lineage>
        <taxon>Eukaryota</taxon>
        <taxon>Metazoa</taxon>
        <taxon>Chordata</taxon>
        <taxon>Craniata</taxon>
        <taxon>Vertebrata</taxon>
        <taxon>Euteleostomi</taxon>
        <taxon>Mammalia</taxon>
        <taxon>Eutheria</taxon>
        <taxon>Euarchontoglires</taxon>
        <taxon>Glires</taxon>
        <taxon>Rodentia</taxon>
        <taxon>Hystricomorpha</taxon>
        <taxon>Bathyergidae</taxon>
        <taxon>Fukomys</taxon>
    </lineage>
</organism>
<keyword evidence="6" id="KW-0552">Olfaction</keyword>
<feature type="transmembrane region" description="Helical" evidence="13">
    <location>
        <begin position="580"/>
        <end position="598"/>
    </location>
</feature>
<keyword evidence="4" id="KW-0716">Sensory transduction</keyword>
<dbReference type="GO" id="GO:0005886">
    <property type="term" value="C:plasma membrane"/>
    <property type="evidence" value="ECO:0007669"/>
    <property type="project" value="UniProtKB-SubCell"/>
</dbReference>
<keyword evidence="5 12" id="KW-0812">Transmembrane</keyword>
<feature type="transmembrane region" description="Helical" evidence="13">
    <location>
        <begin position="500"/>
        <end position="521"/>
    </location>
</feature>
<dbReference type="SUPFAM" id="SSF81321">
    <property type="entry name" value="Family A G protein-coupled receptor-like"/>
    <property type="match status" value="2"/>
</dbReference>
<evidence type="ECO:0000259" key="14">
    <source>
        <dbReference type="PROSITE" id="PS50262"/>
    </source>
</evidence>
<evidence type="ECO:0000256" key="1">
    <source>
        <dbReference type="ARBA" id="ARBA00004651"/>
    </source>
</evidence>
<evidence type="ECO:0000256" key="2">
    <source>
        <dbReference type="ARBA" id="ARBA00010663"/>
    </source>
</evidence>
<dbReference type="PRINTS" id="PR00237">
    <property type="entry name" value="GPCRRHODOPSN"/>
</dbReference>
<accession>A0A091CY53</accession>
<comment type="subcellular location">
    <subcellularLocation>
        <location evidence="1">Cell membrane</location>
        <topology evidence="1">Multi-pass membrane protein</topology>
    </subcellularLocation>
</comment>
<reference evidence="15 16" key="1">
    <citation type="submission" date="2013-11" db="EMBL/GenBank/DDBJ databases">
        <title>The Damaraland mole rat (Fukomys damarensis) genome and evolution of African mole rats.</title>
        <authorList>
            <person name="Gladyshev V.N."/>
            <person name="Fang X."/>
        </authorList>
    </citation>
    <scope>NUCLEOTIDE SEQUENCE [LARGE SCALE GENOMIC DNA]</scope>
    <source>
        <tissue evidence="15">Liver</tissue>
    </source>
</reference>
<feature type="domain" description="G-protein coupled receptors family 1 profile" evidence="14">
    <location>
        <begin position="481"/>
        <end position="730"/>
    </location>
</feature>
<dbReference type="STRING" id="885580.ENSFDAP00000010085"/>
<evidence type="ECO:0000256" key="4">
    <source>
        <dbReference type="ARBA" id="ARBA00022606"/>
    </source>
</evidence>
<dbReference type="GO" id="GO:0004984">
    <property type="term" value="F:olfactory receptor activity"/>
    <property type="evidence" value="ECO:0007669"/>
    <property type="project" value="InterPro"/>
</dbReference>
<dbReference type="Proteomes" id="UP000028990">
    <property type="component" value="Unassembled WGS sequence"/>
</dbReference>
<dbReference type="PRINTS" id="PR00245">
    <property type="entry name" value="OLFACTORYR"/>
</dbReference>
<evidence type="ECO:0000256" key="9">
    <source>
        <dbReference type="ARBA" id="ARBA00023136"/>
    </source>
</evidence>
<keyword evidence="11 12" id="KW-0807">Transducer</keyword>
<dbReference type="InterPro" id="IPR000725">
    <property type="entry name" value="Olfact_rcpt"/>
</dbReference>
<keyword evidence="9 13" id="KW-0472">Membrane</keyword>
<feature type="transmembrane region" description="Helical" evidence="13">
    <location>
        <begin position="146"/>
        <end position="164"/>
    </location>
</feature>
<dbReference type="FunFam" id="1.20.1070.10:FF:000005">
    <property type="entry name" value="Olfactory receptor"/>
    <property type="match status" value="1"/>
</dbReference>
<dbReference type="PROSITE" id="PS00237">
    <property type="entry name" value="G_PROTEIN_RECEP_F1_1"/>
    <property type="match status" value="2"/>
</dbReference>
<evidence type="ECO:0000313" key="16">
    <source>
        <dbReference type="Proteomes" id="UP000028990"/>
    </source>
</evidence>
<evidence type="ECO:0000256" key="6">
    <source>
        <dbReference type="ARBA" id="ARBA00022725"/>
    </source>
</evidence>
<comment type="similarity">
    <text evidence="2 12">Belongs to the G-protein coupled receptor 1 family.</text>
</comment>